<evidence type="ECO:0000256" key="3">
    <source>
        <dbReference type="ARBA" id="ARBA00022884"/>
    </source>
</evidence>
<evidence type="ECO:0000256" key="2">
    <source>
        <dbReference type="ARBA" id="ARBA00022730"/>
    </source>
</evidence>
<dbReference type="SUPFAM" id="SSF50249">
    <property type="entry name" value="Nucleic acid-binding proteins"/>
    <property type="match status" value="1"/>
</dbReference>
<dbReference type="PANTHER" id="PTHR10744">
    <property type="entry name" value="40S RIBOSOMAL PROTEIN S11 FAMILY MEMBER"/>
    <property type="match status" value="1"/>
</dbReference>
<dbReference type="InterPro" id="IPR028333">
    <property type="entry name" value="Ribosomal_uS17_arc/euk"/>
</dbReference>
<organism evidence="7">
    <name type="scientific">Fervidicoccus fontis</name>
    <dbReference type="NCBI Taxonomy" id="683846"/>
    <lineage>
        <taxon>Archaea</taxon>
        <taxon>Thermoproteota</taxon>
        <taxon>Thermoprotei</taxon>
        <taxon>Fervidicoccales</taxon>
        <taxon>Fervidicoccaceae</taxon>
        <taxon>Fervidicoccus</taxon>
    </lineage>
</organism>
<dbReference type="GO" id="GO:0006412">
    <property type="term" value="P:translation"/>
    <property type="evidence" value="ECO:0007669"/>
    <property type="project" value="UniProtKB-UniRule"/>
</dbReference>
<evidence type="ECO:0000256" key="5">
    <source>
        <dbReference type="ARBA" id="ARBA00023274"/>
    </source>
</evidence>
<keyword evidence="4 6" id="KW-0689">Ribosomal protein</keyword>
<dbReference type="GO" id="GO:0019843">
    <property type="term" value="F:rRNA binding"/>
    <property type="evidence" value="ECO:0007669"/>
    <property type="project" value="UniProtKB-UniRule"/>
</dbReference>
<protein>
    <recommendedName>
        <fullName evidence="6">Small ribosomal subunit protein uS17</fullName>
    </recommendedName>
</protein>
<dbReference type="InterPro" id="IPR000266">
    <property type="entry name" value="Ribosomal_uS17"/>
</dbReference>
<dbReference type="InterPro" id="IPR019978">
    <property type="entry name" value="Ribosomal_uS17_archaeal"/>
</dbReference>
<keyword evidence="2 6" id="KW-0699">rRNA-binding</keyword>
<evidence type="ECO:0000256" key="4">
    <source>
        <dbReference type="ARBA" id="ARBA00022980"/>
    </source>
</evidence>
<proteinExistence type="inferred from homology"/>
<evidence type="ECO:0000313" key="7">
    <source>
        <dbReference type="EMBL" id="HHQ80597.1"/>
    </source>
</evidence>
<sequence>MPKRKIVKNPGIPGIEPPSVTCSDPNCPFHGTLRVRGALLEGEVVSDKMDKTVTVKREYLYYDKKYRRYEWRKSIIHAHNPSCINAKKGDWVVIGETRPIAKTVSFVVLAVKQKR</sequence>
<comment type="similarity">
    <text evidence="1 6">Belongs to the universal ribosomal protein uS17 family.</text>
</comment>
<evidence type="ECO:0000256" key="1">
    <source>
        <dbReference type="ARBA" id="ARBA00010254"/>
    </source>
</evidence>
<name>A0A7J3ZKH9_9CREN</name>
<accession>A0A7J3ZKH9</accession>
<dbReference type="NCBIfam" id="TIGR03630">
    <property type="entry name" value="uS17_arch"/>
    <property type="match status" value="1"/>
</dbReference>
<comment type="caution">
    <text evidence="7">The sequence shown here is derived from an EMBL/GenBank/DDBJ whole genome shotgun (WGS) entry which is preliminary data.</text>
</comment>
<dbReference type="PANTHER" id="PTHR10744:SF9">
    <property type="entry name" value="40S RIBOSOMAL PROTEIN S11-RELATED"/>
    <property type="match status" value="1"/>
</dbReference>
<keyword evidence="3 6" id="KW-0694">RNA-binding</keyword>
<dbReference type="Pfam" id="PF00366">
    <property type="entry name" value="Ribosomal_S17"/>
    <property type="match status" value="1"/>
</dbReference>
<comment type="function">
    <text evidence="6">One of the primary rRNA binding proteins, it binds specifically to the 5'-end of 16S ribosomal RNA.</text>
</comment>
<dbReference type="HAMAP" id="MF_01345_A">
    <property type="entry name" value="Ribosomal_uS17_A"/>
    <property type="match status" value="1"/>
</dbReference>
<dbReference type="Gene3D" id="2.40.50.1000">
    <property type="match status" value="1"/>
</dbReference>
<dbReference type="NCBIfam" id="NF006345">
    <property type="entry name" value="PRK08572.1"/>
    <property type="match status" value="1"/>
</dbReference>
<comment type="subunit">
    <text evidence="6">Part of the 30S ribosomal subunit.</text>
</comment>
<dbReference type="EMBL" id="DRZC01000056">
    <property type="protein sequence ID" value="HHQ80597.1"/>
    <property type="molecule type" value="Genomic_DNA"/>
</dbReference>
<evidence type="ECO:0000256" key="6">
    <source>
        <dbReference type="HAMAP-Rule" id="MF_01345"/>
    </source>
</evidence>
<keyword evidence="5 6" id="KW-0687">Ribonucleoprotein</keyword>
<dbReference type="GO" id="GO:0003735">
    <property type="term" value="F:structural constituent of ribosome"/>
    <property type="evidence" value="ECO:0007669"/>
    <property type="project" value="UniProtKB-UniRule"/>
</dbReference>
<dbReference type="AlphaFoldDB" id="A0A7J3ZKH9"/>
<dbReference type="GO" id="GO:0022627">
    <property type="term" value="C:cytosolic small ribosomal subunit"/>
    <property type="evidence" value="ECO:0007669"/>
    <property type="project" value="UniProtKB-UniRule"/>
</dbReference>
<reference evidence="7" key="1">
    <citation type="journal article" date="2020" name="mSystems">
        <title>Genome- and Community-Level Interaction Insights into Carbon Utilization and Element Cycling Functions of Hydrothermarchaeota in Hydrothermal Sediment.</title>
        <authorList>
            <person name="Zhou Z."/>
            <person name="Liu Y."/>
            <person name="Xu W."/>
            <person name="Pan J."/>
            <person name="Luo Z.H."/>
            <person name="Li M."/>
        </authorList>
    </citation>
    <scope>NUCLEOTIDE SEQUENCE [LARGE SCALE GENOMIC DNA]</scope>
    <source>
        <strain evidence="7">SpSt-1116</strain>
    </source>
</reference>
<gene>
    <name evidence="6" type="primary">rps17</name>
    <name evidence="7" type="ORF">ENM78_03990</name>
</gene>
<dbReference type="InterPro" id="IPR012340">
    <property type="entry name" value="NA-bd_OB-fold"/>
</dbReference>
<dbReference type="CDD" id="cd00364">
    <property type="entry name" value="Ribosomal_uS17"/>
    <property type="match status" value="1"/>
</dbReference>
<dbReference type="PRINTS" id="PR00973">
    <property type="entry name" value="RIBOSOMALS17"/>
</dbReference>